<proteinExistence type="predicted"/>
<protein>
    <recommendedName>
        <fullName evidence="4">Protein FliT</fullName>
    </recommendedName>
</protein>
<organism evidence="2 3">
    <name type="scientific">Rheinheimera pacifica</name>
    <dbReference type="NCBI Taxonomy" id="173990"/>
    <lineage>
        <taxon>Bacteria</taxon>
        <taxon>Pseudomonadati</taxon>
        <taxon>Pseudomonadota</taxon>
        <taxon>Gammaproteobacteria</taxon>
        <taxon>Chromatiales</taxon>
        <taxon>Chromatiaceae</taxon>
        <taxon>Rheinheimera</taxon>
    </lineage>
</organism>
<evidence type="ECO:0000256" key="1">
    <source>
        <dbReference type="SAM" id="Coils"/>
    </source>
</evidence>
<keyword evidence="1" id="KW-0175">Coiled coil</keyword>
<evidence type="ECO:0000313" key="3">
    <source>
        <dbReference type="Proteomes" id="UP000199371"/>
    </source>
</evidence>
<evidence type="ECO:0008006" key="4">
    <source>
        <dbReference type="Google" id="ProtNLM"/>
    </source>
</evidence>
<dbReference type="RefSeq" id="WP_092788965.1">
    <property type="nucleotide sequence ID" value="NZ_FNXF01000001.1"/>
</dbReference>
<evidence type="ECO:0000313" key="2">
    <source>
        <dbReference type="EMBL" id="SEH54968.1"/>
    </source>
</evidence>
<dbReference type="STRING" id="173990.SAMN05660691_00048"/>
<gene>
    <name evidence="2" type="ORF">SAMN05660691_00048</name>
</gene>
<dbReference type="AlphaFoldDB" id="A0A1H6J619"/>
<sequence length="108" mass="12341">MPLNHLHAVDVAKQLLKLQQNLLLAAKAQNWPLLRNLDRQLMALIQQLDLAGAREQFSTQLGVLQQSYQQVLTLAKEELHRTETQMKQFNQNRPGVLAYKQTIEGEGL</sequence>
<name>A0A1H6J619_9GAMM</name>
<reference evidence="3" key="1">
    <citation type="submission" date="2016-10" db="EMBL/GenBank/DDBJ databases">
        <authorList>
            <person name="Varghese N."/>
            <person name="Submissions S."/>
        </authorList>
    </citation>
    <scope>NUCLEOTIDE SEQUENCE [LARGE SCALE GENOMIC DNA]</scope>
    <source>
        <strain evidence="3">DSM 17616</strain>
    </source>
</reference>
<accession>A0A1H6J619</accession>
<dbReference type="EMBL" id="FNXF01000001">
    <property type="protein sequence ID" value="SEH54968.1"/>
    <property type="molecule type" value="Genomic_DNA"/>
</dbReference>
<dbReference type="Proteomes" id="UP000199371">
    <property type="component" value="Unassembled WGS sequence"/>
</dbReference>
<dbReference type="OrthoDB" id="5703991at2"/>
<feature type="coiled-coil region" evidence="1">
    <location>
        <begin position="34"/>
        <end position="92"/>
    </location>
</feature>
<keyword evidence="3" id="KW-1185">Reference proteome</keyword>